<gene>
    <name evidence="1" type="ORF">Q8791_30475</name>
</gene>
<protein>
    <submittedName>
        <fullName evidence="1">Uncharacterized protein</fullName>
    </submittedName>
</protein>
<comment type="caution">
    <text evidence="1">The sequence shown here is derived from an EMBL/GenBank/DDBJ whole genome shotgun (WGS) entry which is preliminary data.</text>
</comment>
<dbReference type="EMBL" id="JAUZMY010000054">
    <property type="protein sequence ID" value="MEE2041556.1"/>
    <property type="molecule type" value="Genomic_DNA"/>
</dbReference>
<dbReference type="Proteomes" id="UP001356095">
    <property type="component" value="Unassembled WGS sequence"/>
</dbReference>
<accession>A0ABU7KH43</accession>
<name>A0ABU7KH43_9ACTN</name>
<sequence length="124" mass="13344">MRNPDGFTRIVSFTRVGLETVVEPLTVHADNELDFTVQISAYARRHLAPSTSVQVSAHPDAAEGTLHAELMGRTATAFGRGPLLGEITVSLPAPPDALVLVDAQIARLQSRRGQLLEEMTGVPF</sequence>
<reference evidence="1 2" key="1">
    <citation type="submission" date="2023-08" db="EMBL/GenBank/DDBJ databases">
        <authorList>
            <person name="Girao M."/>
            <person name="Carvalho M.F."/>
        </authorList>
    </citation>
    <scope>NUCLEOTIDE SEQUENCE [LARGE SCALE GENOMIC DNA]</scope>
    <source>
        <strain evidence="1 2">CT-R113</strain>
    </source>
</reference>
<dbReference type="RefSeq" id="WP_330095313.1">
    <property type="nucleotide sequence ID" value="NZ_JAUZMY010000054.1"/>
</dbReference>
<evidence type="ECO:0000313" key="1">
    <source>
        <dbReference type="EMBL" id="MEE2041556.1"/>
    </source>
</evidence>
<proteinExistence type="predicted"/>
<evidence type="ECO:0000313" key="2">
    <source>
        <dbReference type="Proteomes" id="UP001356095"/>
    </source>
</evidence>
<keyword evidence="2" id="KW-1185">Reference proteome</keyword>
<organism evidence="1 2">
    <name type="scientific">Nocardiopsis codii</name>
    <dbReference type="NCBI Taxonomy" id="3065942"/>
    <lineage>
        <taxon>Bacteria</taxon>
        <taxon>Bacillati</taxon>
        <taxon>Actinomycetota</taxon>
        <taxon>Actinomycetes</taxon>
        <taxon>Streptosporangiales</taxon>
        <taxon>Nocardiopsidaceae</taxon>
        <taxon>Nocardiopsis</taxon>
    </lineage>
</organism>